<accession>A0A8H6EIY9</accession>
<evidence type="ECO:0000256" key="11">
    <source>
        <dbReference type="RuleBase" id="RU366056"/>
    </source>
</evidence>
<evidence type="ECO:0000256" key="6">
    <source>
        <dbReference type="ARBA" id="ARBA00022692"/>
    </source>
</evidence>
<dbReference type="InterPro" id="IPR042322">
    <property type="entry name" value="Pbn1"/>
</dbReference>
<keyword evidence="6 11" id="KW-0812">Transmembrane</keyword>
<dbReference type="GO" id="GO:1990529">
    <property type="term" value="C:glycosylphosphatidylinositol-mannosyltransferase I complex"/>
    <property type="evidence" value="ECO:0007669"/>
    <property type="project" value="TreeGrafter"/>
</dbReference>
<dbReference type="OrthoDB" id="5546453at2759"/>
<keyword evidence="8 11" id="KW-1133">Transmembrane helix</keyword>
<comment type="function">
    <text evidence="11">Required for proper folding and/or the stability of a subset of proteins in the endoplasmic reticulum. Component of glycosylphosphatidylinositol-mannosyltransferase 1 which transfers the first of the 4 mannoses in the GPI-anchor precursors during GPI-anchor biosynthesis. Probably acts by stabilizing the mannosyltransferase GPI14.</text>
</comment>
<dbReference type="GeneID" id="59259532"/>
<organism evidence="12 13">
    <name type="scientific">Botrytis fragariae</name>
    <dbReference type="NCBI Taxonomy" id="1964551"/>
    <lineage>
        <taxon>Eukaryota</taxon>
        <taxon>Fungi</taxon>
        <taxon>Dikarya</taxon>
        <taxon>Ascomycota</taxon>
        <taxon>Pezizomycotina</taxon>
        <taxon>Leotiomycetes</taxon>
        <taxon>Helotiales</taxon>
        <taxon>Sclerotiniaceae</taxon>
        <taxon>Botrytis</taxon>
    </lineage>
</organism>
<evidence type="ECO:0000256" key="10">
    <source>
        <dbReference type="ARBA" id="ARBA00023180"/>
    </source>
</evidence>
<evidence type="ECO:0000256" key="4">
    <source>
        <dbReference type="ARBA" id="ARBA00020410"/>
    </source>
</evidence>
<comment type="caution">
    <text evidence="12">The sequence shown here is derived from an EMBL/GenBank/DDBJ whole genome shotgun (WGS) entry which is preliminary data.</text>
</comment>
<dbReference type="PANTHER" id="PTHR28533">
    <property type="entry name" value="PROTEIN PBN1"/>
    <property type="match status" value="1"/>
</dbReference>
<dbReference type="InterPro" id="IPR013233">
    <property type="entry name" value="PIG-X/PBN1"/>
</dbReference>
<dbReference type="EMBL" id="JABFCT010000008">
    <property type="protein sequence ID" value="KAF5873989.1"/>
    <property type="molecule type" value="Genomic_DNA"/>
</dbReference>
<dbReference type="SMART" id="SM00780">
    <property type="entry name" value="PIG-X"/>
    <property type="match status" value="1"/>
</dbReference>
<evidence type="ECO:0000256" key="2">
    <source>
        <dbReference type="ARBA" id="ARBA00004687"/>
    </source>
</evidence>
<evidence type="ECO:0000256" key="5">
    <source>
        <dbReference type="ARBA" id="ARBA00022502"/>
    </source>
</evidence>
<sequence length="527" mass="59039">MVFKKRSTVSSDARSNLTSSIKTYTQIPSIIMRQRITFLQQPQDAVDPQYIKISQDSLTAGRVKAAREDRVTFSFSELPEEIYGVLKASHELHIRWVSPNQYDTASPLLSRLSPGLHVFYSPQRNSKSPDLLCPALKKVFGNLDCISPKESFTKLSVERFASNAATQYYQPLEDLTTFIEYIQQKICGKSDKECRSRAGRLDYASYVDIDFDTISHALNIVAFWEPQTWELEVRNTASNHRLEVGILSVETPLQPEELSLGGFLTVVGEDSKPSPTLFAFPARHHTTDTFFTSSFMEPSGLHPTLQLMLSSSEPPVSDRECSLHTHLTLPRTVFPDKYQLSDPLFLASKNLKALRHVTSPVDLEAPDYAMSIWGSTLLLELAPPESTQSFTAEIPLHLRYLSPTNNTNGYTSTETPHPTVFWACTADEGSKFSGNPFDRVNLGYDGLFGPQTMFYHVSPVAVPDGRLMNTVTVPVLDLNKSNWVEIGTASVVSLGFLWIVWCLLRVWRGQGYNKVSKGKVANIKKAQ</sequence>
<evidence type="ECO:0000313" key="13">
    <source>
        <dbReference type="Proteomes" id="UP000531561"/>
    </source>
</evidence>
<comment type="subcellular location">
    <subcellularLocation>
        <location evidence="11">Endoplasmic reticulum membrane</location>
        <topology evidence="11">Single-pass membrane protein</topology>
    </subcellularLocation>
    <subcellularLocation>
        <location evidence="1">Endoplasmic reticulum membrane</location>
        <topology evidence="1">Single-pass type III membrane protein</topology>
    </subcellularLocation>
</comment>
<keyword evidence="10" id="KW-0325">Glycoprotein</keyword>
<dbReference type="UniPathway" id="UPA00196"/>
<dbReference type="Proteomes" id="UP000531561">
    <property type="component" value="Unassembled WGS sequence"/>
</dbReference>
<keyword evidence="9 11" id="KW-0472">Membrane</keyword>
<dbReference type="RefSeq" id="XP_037192935.1">
    <property type="nucleotide sequence ID" value="XM_037335840.1"/>
</dbReference>
<reference evidence="12 13" key="1">
    <citation type="journal article" date="2020" name="Phytopathology">
        <title>A high-quality genome resource of Botrytis fragariae, a new and rapidly spreading fungal pathogen causing strawberry gray mold in the U.S.A.</title>
        <authorList>
            <person name="Wu Y."/>
            <person name="Saski C.A."/>
            <person name="Schnabel G."/>
            <person name="Xiao S."/>
            <person name="Hu M."/>
        </authorList>
    </citation>
    <scope>NUCLEOTIDE SEQUENCE [LARGE SCALE GENOMIC DNA]</scope>
    <source>
        <strain evidence="12 13">BVB16</strain>
    </source>
</reference>
<dbReference type="GO" id="GO:0005789">
    <property type="term" value="C:endoplasmic reticulum membrane"/>
    <property type="evidence" value="ECO:0007669"/>
    <property type="project" value="UniProtKB-SubCell"/>
</dbReference>
<evidence type="ECO:0000256" key="8">
    <source>
        <dbReference type="ARBA" id="ARBA00022989"/>
    </source>
</evidence>
<proteinExistence type="inferred from homology"/>
<keyword evidence="5 11" id="KW-0337">GPI-anchor biosynthesis</keyword>
<feature type="transmembrane region" description="Helical" evidence="11">
    <location>
        <begin position="483"/>
        <end position="504"/>
    </location>
</feature>
<dbReference type="Pfam" id="PF08320">
    <property type="entry name" value="PIG-X"/>
    <property type="match status" value="1"/>
</dbReference>
<evidence type="ECO:0000256" key="7">
    <source>
        <dbReference type="ARBA" id="ARBA00022824"/>
    </source>
</evidence>
<dbReference type="AlphaFoldDB" id="A0A8H6EIY9"/>
<dbReference type="GO" id="GO:0006506">
    <property type="term" value="P:GPI anchor biosynthetic process"/>
    <property type="evidence" value="ECO:0007669"/>
    <property type="project" value="UniProtKB-UniPathway"/>
</dbReference>
<evidence type="ECO:0000313" key="12">
    <source>
        <dbReference type="EMBL" id="KAF5873989.1"/>
    </source>
</evidence>
<comment type="pathway">
    <text evidence="2 11">Glycolipid biosynthesis; glycosylphosphatidylinositol-anchor biosynthesis.</text>
</comment>
<gene>
    <name evidence="12" type="ORF">Bfra_005456</name>
</gene>
<evidence type="ECO:0000256" key="3">
    <source>
        <dbReference type="ARBA" id="ARBA00010345"/>
    </source>
</evidence>
<dbReference type="PANTHER" id="PTHR28533:SF1">
    <property type="entry name" value="PROTEIN PBN1"/>
    <property type="match status" value="1"/>
</dbReference>
<evidence type="ECO:0000256" key="1">
    <source>
        <dbReference type="ARBA" id="ARBA00004643"/>
    </source>
</evidence>
<keyword evidence="13" id="KW-1185">Reference proteome</keyword>
<protein>
    <recommendedName>
        <fullName evidence="4 11">Protein PBN1</fullName>
    </recommendedName>
</protein>
<comment type="similarity">
    <text evidence="3 11">Belongs to the PIGX family.</text>
</comment>
<keyword evidence="7 11" id="KW-0256">Endoplasmic reticulum</keyword>
<name>A0A8H6EIY9_9HELO</name>
<dbReference type="GO" id="GO:0000030">
    <property type="term" value="F:mannosyltransferase activity"/>
    <property type="evidence" value="ECO:0007669"/>
    <property type="project" value="TreeGrafter"/>
</dbReference>
<evidence type="ECO:0000256" key="9">
    <source>
        <dbReference type="ARBA" id="ARBA00023136"/>
    </source>
</evidence>